<dbReference type="Pfam" id="PF00117">
    <property type="entry name" value="GATase"/>
    <property type="match status" value="1"/>
</dbReference>
<dbReference type="PROSITE" id="PS51273">
    <property type="entry name" value="GATASE_TYPE_1"/>
    <property type="match status" value="1"/>
</dbReference>
<reference evidence="2 3" key="1">
    <citation type="submission" date="2019-10" db="EMBL/GenBank/DDBJ databases">
        <title>Vibrio sp. nov. isolated from a shrimp pond.</title>
        <authorList>
            <person name="Gomez-Gil B."/>
            <person name="Enciso-Ibarra J."/>
            <person name="Enciso-Ibarra K."/>
            <person name="Bolan-Mejia C."/>
        </authorList>
    </citation>
    <scope>NUCLEOTIDE SEQUENCE [LARGE SCALE GENOMIC DNA]</scope>
    <source>
        <strain evidence="2 3">CAIM 722</strain>
    </source>
</reference>
<dbReference type="EMBL" id="WEKT01000042">
    <property type="protein sequence ID" value="MZI94984.1"/>
    <property type="molecule type" value="Genomic_DNA"/>
</dbReference>
<keyword evidence="3" id="KW-1185">Reference proteome</keyword>
<organism evidence="2 3">
    <name type="scientific">Vibrio eleionomae</name>
    <dbReference type="NCBI Taxonomy" id="2653505"/>
    <lineage>
        <taxon>Bacteria</taxon>
        <taxon>Pseudomonadati</taxon>
        <taxon>Pseudomonadota</taxon>
        <taxon>Gammaproteobacteria</taxon>
        <taxon>Vibrionales</taxon>
        <taxon>Vibrionaceae</taxon>
        <taxon>Vibrio</taxon>
    </lineage>
</organism>
<dbReference type="AlphaFoldDB" id="A0A7X4LN57"/>
<dbReference type="RefSeq" id="WP_161157464.1">
    <property type="nucleotide sequence ID" value="NZ_WEKT01000042.1"/>
</dbReference>
<dbReference type="InterPro" id="IPR029062">
    <property type="entry name" value="Class_I_gatase-like"/>
</dbReference>
<sequence length="234" mass="25655">MTPRIHYLQNLDTAGVGNITQWAQAHGYPLTGTHLYAGEPLPRLEDFDILVILGGVPQECSEWLESEILFIRQAIDANKGVVGLCLGSQLIGCAMGGELVPHTCAESGWLNVELAEKPHTHPLLSGVDSRKLFFFHRNTIVLPPVFELHASTEGCKNQIFTTSDRVIGIQSHPEMVASSIEYLATHKADNLPKGPYTTLGLIDASQDELLTQAAQFLATVLNNLVTVLQQDYQE</sequence>
<dbReference type="InterPro" id="IPR017926">
    <property type="entry name" value="GATASE"/>
</dbReference>
<proteinExistence type="predicted"/>
<evidence type="ECO:0000259" key="1">
    <source>
        <dbReference type="Pfam" id="PF00117"/>
    </source>
</evidence>
<dbReference type="SUPFAM" id="SSF52317">
    <property type="entry name" value="Class I glutamine amidotransferase-like"/>
    <property type="match status" value="1"/>
</dbReference>
<dbReference type="PANTHER" id="PTHR42695">
    <property type="entry name" value="GLUTAMINE AMIDOTRANSFERASE YLR126C-RELATED"/>
    <property type="match status" value="1"/>
</dbReference>
<protein>
    <recommendedName>
        <fullName evidence="1">Glutamine amidotransferase domain-containing protein</fullName>
    </recommendedName>
</protein>
<evidence type="ECO:0000313" key="3">
    <source>
        <dbReference type="Proteomes" id="UP000462621"/>
    </source>
</evidence>
<accession>A0A7X4LN57</accession>
<feature type="domain" description="Glutamine amidotransferase" evidence="1">
    <location>
        <begin position="44"/>
        <end position="178"/>
    </location>
</feature>
<name>A0A7X4LN57_9VIBR</name>
<dbReference type="Gene3D" id="3.40.50.880">
    <property type="match status" value="1"/>
</dbReference>
<gene>
    <name evidence="2" type="ORF">F9817_17540</name>
</gene>
<dbReference type="InterPro" id="IPR044992">
    <property type="entry name" value="ChyE-like"/>
</dbReference>
<evidence type="ECO:0000313" key="2">
    <source>
        <dbReference type="EMBL" id="MZI94984.1"/>
    </source>
</evidence>
<dbReference type="CDD" id="cd01741">
    <property type="entry name" value="GATase1_1"/>
    <property type="match status" value="1"/>
</dbReference>
<comment type="caution">
    <text evidence="2">The sequence shown here is derived from an EMBL/GenBank/DDBJ whole genome shotgun (WGS) entry which is preliminary data.</text>
</comment>
<dbReference type="Proteomes" id="UP000462621">
    <property type="component" value="Unassembled WGS sequence"/>
</dbReference>
<dbReference type="GO" id="GO:0005829">
    <property type="term" value="C:cytosol"/>
    <property type="evidence" value="ECO:0007669"/>
    <property type="project" value="TreeGrafter"/>
</dbReference>
<dbReference type="PANTHER" id="PTHR42695:SF5">
    <property type="entry name" value="GLUTAMINE AMIDOTRANSFERASE YLR126C-RELATED"/>
    <property type="match status" value="1"/>
</dbReference>